<proteinExistence type="predicted"/>
<reference evidence="2" key="1">
    <citation type="journal article" date="2023" name="Access Microbiol">
        <title>De-novo genome assembly for Akanthomyces muscarius, a biocontrol agent of insect agricultural pests.</title>
        <authorList>
            <person name="Erdos Z."/>
            <person name="Studholme D.J."/>
            <person name="Raymond B."/>
            <person name="Sharma M."/>
        </authorList>
    </citation>
    <scope>NUCLEOTIDE SEQUENCE</scope>
    <source>
        <strain evidence="2">Ve6</strain>
    </source>
</reference>
<evidence type="ECO:0000313" key="2">
    <source>
        <dbReference type="EMBL" id="KAJ4144278.1"/>
    </source>
</evidence>
<dbReference type="InterPro" id="IPR006175">
    <property type="entry name" value="YjgF/YER057c/UK114"/>
</dbReference>
<organism evidence="2 3">
    <name type="scientific">Akanthomyces muscarius</name>
    <name type="common">Entomopathogenic fungus</name>
    <name type="synonym">Lecanicillium muscarium</name>
    <dbReference type="NCBI Taxonomy" id="2231603"/>
    <lineage>
        <taxon>Eukaryota</taxon>
        <taxon>Fungi</taxon>
        <taxon>Dikarya</taxon>
        <taxon>Ascomycota</taxon>
        <taxon>Pezizomycotina</taxon>
        <taxon>Sordariomycetes</taxon>
        <taxon>Hypocreomycetidae</taxon>
        <taxon>Hypocreales</taxon>
        <taxon>Cordycipitaceae</taxon>
        <taxon>Akanthomyces</taxon>
    </lineage>
</organism>
<dbReference type="EMBL" id="JAJHUN010000011">
    <property type="protein sequence ID" value="KAJ4144278.1"/>
    <property type="molecule type" value="Genomic_DNA"/>
</dbReference>
<gene>
    <name evidence="2" type="ORF">LMH87_003168</name>
</gene>
<dbReference type="Proteomes" id="UP001144673">
    <property type="component" value="Chromosome 2"/>
</dbReference>
<comment type="caution">
    <text evidence="2">The sequence shown here is derived from an EMBL/GenBank/DDBJ whole genome shotgun (WGS) entry which is preliminary data.</text>
</comment>
<dbReference type="Pfam" id="PF01042">
    <property type="entry name" value="Ribonuc_L-PSP"/>
    <property type="match status" value="1"/>
</dbReference>
<keyword evidence="3" id="KW-1185">Reference proteome</keyword>
<feature type="region of interest" description="Disordered" evidence="1">
    <location>
        <begin position="26"/>
        <end position="52"/>
    </location>
</feature>
<dbReference type="Gene3D" id="3.30.1330.40">
    <property type="entry name" value="RutC-like"/>
    <property type="match status" value="1"/>
</dbReference>
<dbReference type="SUPFAM" id="SSF55298">
    <property type="entry name" value="YjgF-like"/>
    <property type="match status" value="1"/>
</dbReference>
<dbReference type="AlphaFoldDB" id="A0A9W8Q0X9"/>
<dbReference type="KEGG" id="amus:LMH87_003168"/>
<dbReference type="RefSeq" id="XP_056047948.1">
    <property type="nucleotide sequence ID" value="XM_056202870.1"/>
</dbReference>
<evidence type="ECO:0000313" key="3">
    <source>
        <dbReference type="Proteomes" id="UP001144673"/>
    </source>
</evidence>
<sequence length="179" mass="19001">MCLVISCILTSRIFHSIISSPHSDTPDFTMASSDNKPHAFNPPNVPTPPPTYSQACVTPLLPTSKLVTLAGQTGLRADGTIPTSFIEQVAGAYKAVHDALLASGATPRDIVFVRHYIVTTTGDAALDKVDVVSRGWGDLWTAYLDKEAAGHRPPDTVLGVASLAKSGLWYEVEVSAVAQ</sequence>
<dbReference type="GeneID" id="80890327"/>
<accession>A0A9W8Q0X9</accession>
<evidence type="ECO:0000256" key="1">
    <source>
        <dbReference type="SAM" id="MobiDB-lite"/>
    </source>
</evidence>
<dbReference type="InterPro" id="IPR035959">
    <property type="entry name" value="RutC-like_sf"/>
</dbReference>
<protein>
    <submittedName>
        <fullName evidence="2">Uncharacterized protein</fullName>
    </submittedName>
</protein>
<name>A0A9W8Q0X9_AKAMU</name>